<keyword evidence="2" id="KW-1185">Reference proteome</keyword>
<evidence type="ECO:0000313" key="2">
    <source>
        <dbReference type="Proteomes" id="UP000199574"/>
    </source>
</evidence>
<reference evidence="1 2" key="1">
    <citation type="submission" date="2016-10" db="EMBL/GenBank/DDBJ databases">
        <authorList>
            <person name="Varghese N."/>
            <person name="Submissions S."/>
        </authorList>
    </citation>
    <scope>NUCLEOTIDE SEQUENCE [LARGE SCALE GENOMIC DNA]</scope>
    <source>
        <strain evidence="1 2">MAR_2009_60</strain>
    </source>
</reference>
<dbReference type="Gene3D" id="3.40.50.720">
    <property type="entry name" value="NAD(P)-binding Rossmann-like Domain"/>
    <property type="match status" value="1"/>
</dbReference>
<dbReference type="PANTHER" id="PTHR14097">
    <property type="entry name" value="OXIDOREDUCTASE HTATIP2"/>
    <property type="match status" value="1"/>
</dbReference>
<accession>A0ABY0UWG7</accession>
<proteinExistence type="predicted"/>
<organism evidence="1 2">
    <name type="scientific">Maribacter dokdonensis</name>
    <dbReference type="NCBI Taxonomy" id="320912"/>
    <lineage>
        <taxon>Bacteria</taxon>
        <taxon>Pseudomonadati</taxon>
        <taxon>Bacteroidota</taxon>
        <taxon>Flavobacteriia</taxon>
        <taxon>Flavobacteriales</taxon>
        <taxon>Flavobacteriaceae</taxon>
        <taxon>Maribacter</taxon>
    </lineage>
</organism>
<dbReference type="GeneID" id="90591812"/>
<dbReference type="SUPFAM" id="SSF51735">
    <property type="entry name" value="NAD(P)-binding Rossmann-fold domains"/>
    <property type="match status" value="1"/>
</dbReference>
<dbReference type="Proteomes" id="UP000199574">
    <property type="component" value="Chromosome I"/>
</dbReference>
<gene>
    <name evidence="1" type="ORF">SAMN05192545_3269</name>
</gene>
<dbReference type="PANTHER" id="PTHR14097:SF8">
    <property type="entry name" value="NAD(P)-BINDING DOMAIN-CONTAINING PROTEIN"/>
    <property type="match status" value="1"/>
</dbReference>
<name>A0ABY0UWG7_9FLAO</name>
<dbReference type="EMBL" id="LT629754">
    <property type="protein sequence ID" value="SDT28786.1"/>
    <property type="molecule type" value="Genomic_DNA"/>
</dbReference>
<dbReference type="RefSeq" id="WP_091607755.1">
    <property type="nucleotide sequence ID" value="NZ_LT629754.1"/>
</dbReference>
<evidence type="ECO:0008006" key="3">
    <source>
        <dbReference type="Google" id="ProtNLM"/>
    </source>
</evidence>
<dbReference type="InterPro" id="IPR036291">
    <property type="entry name" value="NAD(P)-bd_dom_sf"/>
</dbReference>
<protein>
    <recommendedName>
        <fullName evidence="3">NAD dependent epimerase/dehydratase family protein</fullName>
    </recommendedName>
</protein>
<sequence length="220" mass="24710">MKVMITGSTGMVGKGVLLECLDDKNIKEILLINRSSITIDHPKIKEVLHDNFTDFSPIQSEFKNLGACFHCMGVSSAGLSDEAYYKLTYTITEELVNTTYNASPNILFTYVSGQGTDSSEKSTTMWARVKGKTENMIFNKGFKDAYAFRPGMILPERGVKSKTKIYNLMYVITRPIFPLFRKMKSVTTTTRIGKAMINLIDHPQELKLLEGNDINTIAKI</sequence>
<evidence type="ECO:0000313" key="1">
    <source>
        <dbReference type="EMBL" id="SDT28786.1"/>
    </source>
</evidence>